<dbReference type="EMBL" id="LAZR01000272">
    <property type="protein sequence ID" value="KKN77898.1"/>
    <property type="molecule type" value="Genomic_DNA"/>
</dbReference>
<feature type="region of interest" description="Disordered" evidence="1">
    <location>
        <begin position="68"/>
        <end position="94"/>
    </location>
</feature>
<evidence type="ECO:0000313" key="2">
    <source>
        <dbReference type="EMBL" id="KKN77898.1"/>
    </source>
</evidence>
<feature type="compositionally biased region" description="Basic and acidic residues" evidence="1">
    <location>
        <begin position="9"/>
        <end position="22"/>
    </location>
</feature>
<reference evidence="2" key="1">
    <citation type="journal article" date="2015" name="Nature">
        <title>Complex archaea that bridge the gap between prokaryotes and eukaryotes.</title>
        <authorList>
            <person name="Spang A."/>
            <person name="Saw J.H."/>
            <person name="Jorgensen S.L."/>
            <person name="Zaremba-Niedzwiedzka K."/>
            <person name="Martijn J."/>
            <person name="Lind A.E."/>
            <person name="van Eijk R."/>
            <person name="Schleper C."/>
            <person name="Guy L."/>
            <person name="Ettema T.J."/>
        </authorList>
    </citation>
    <scope>NUCLEOTIDE SEQUENCE</scope>
</reference>
<gene>
    <name evidence="2" type="ORF">LCGC14_0356350</name>
</gene>
<protein>
    <submittedName>
        <fullName evidence="2">Uncharacterized protein</fullName>
    </submittedName>
</protein>
<proteinExistence type="predicted"/>
<name>A0A0F9WHN5_9ZZZZ</name>
<comment type="caution">
    <text evidence="2">The sequence shown here is derived from an EMBL/GenBank/DDBJ whole genome shotgun (WGS) entry which is preliminary data.</text>
</comment>
<evidence type="ECO:0000256" key="1">
    <source>
        <dbReference type="SAM" id="MobiDB-lite"/>
    </source>
</evidence>
<sequence length="94" mass="10765">MGLTARQRRVFDKDQSVGKSMKEATMPKIVEPTGHQQAKIDKRLAKKYPHMAKESWVKMLKKKVQKKLAKRRSSTGYKLAKAGVSEKKSKKMGY</sequence>
<organism evidence="2">
    <name type="scientific">marine sediment metagenome</name>
    <dbReference type="NCBI Taxonomy" id="412755"/>
    <lineage>
        <taxon>unclassified sequences</taxon>
        <taxon>metagenomes</taxon>
        <taxon>ecological metagenomes</taxon>
    </lineage>
</organism>
<feature type="region of interest" description="Disordered" evidence="1">
    <location>
        <begin position="1"/>
        <end position="22"/>
    </location>
</feature>
<dbReference type="AlphaFoldDB" id="A0A0F9WHN5"/>
<accession>A0A0F9WHN5</accession>